<reference evidence="2" key="2">
    <citation type="submission" date="2016-06" db="EMBL/GenBank/DDBJ databases">
        <title>The genome of a short-lived fish provides insights into sex chromosome evolution and the genetic control of aging.</title>
        <authorList>
            <person name="Reichwald K."/>
            <person name="Felder M."/>
            <person name="Petzold A."/>
            <person name="Koch P."/>
            <person name="Groth M."/>
            <person name="Platzer M."/>
        </authorList>
    </citation>
    <scope>NUCLEOTIDE SEQUENCE</scope>
    <source>
        <tissue evidence="2">Brain</tissue>
    </source>
</reference>
<feature type="non-terminal residue" evidence="2">
    <location>
        <position position="1"/>
    </location>
</feature>
<organism evidence="2">
    <name type="scientific">Nothobranchius pienaari</name>
    <dbReference type="NCBI Taxonomy" id="704102"/>
    <lineage>
        <taxon>Eukaryota</taxon>
        <taxon>Metazoa</taxon>
        <taxon>Chordata</taxon>
        <taxon>Craniata</taxon>
        <taxon>Vertebrata</taxon>
        <taxon>Euteleostomi</taxon>
        <taxon>Actinopterygii</taxon>
        <taxon>Neopterygii</taxon>
        <taxon>Teleostei</taxon>
        <taxon>Neoteleostei</taxon>
        <taxon>Acanthomorphata</taxon>
        <taxon>Ovalentaria</taxon>
        <taxon>Atherinomorphae</taxon>
        <taxon>Cyprinodontiformes</taxon>
        <taxon>Nothobranchiidae</taxon>
        <taxon>Nothobranchius</taxon>
    </lineage>
</organism>
<dbReference type="EMBL" id="HAEF01004742">
    <property type="protein sequence ID" value="SBR42124.1"/>
    <property type="molecule type" value="Transcribed_RNA"/>
</dbReference>
<proteinExistence type="predicted"/>
<dbReference type="AlphaFoldDB" id="A0A1A8LE18"/>
<protein>
    <submittedName>
        <fullName evidence="2">Uncharacterized protein</fullName>
    </submittedName>
</protein>
<feature type="region of interest" description="Disordered" evidence="1">
    <location>
        <begin position="1"/>
        <end position="61"/>
    </location>
</feature>
<evidence type="ECO:0000313" key="2">
    <source>
        <dbReference type="EMBL" id="SBR42124.1"/>
    </source>
</evidence>
<sequence length="61" mass="7322">IRIRKYNKEISRNGPLLKRTSYNGLGQHKDPKHRTKIQKMGQGSDRNEETWAQNHEQRQHK</sequence>
<name>A0A1A8LE18_9TELE</name>
<gene>
    <name evidence="2" type="primary">Nfu_g_1_024021</name>
</gene>
<accession>A0A1A8LE18</accession>
<feature type="non-terminal residue" evidence="2">
    <location>
        <position position="61"/>
    </location>
</feature>
<reference evidence="2" key="1">
    <citation type="submission" date="2016-05" db="EMBL/GenBank/DDBJ databases">
        <authorList>
            <person name="Lavstsen T."/>
            <person name="Jespersen J.S."/>
        </authorList>
    </citation>
    <scope>NUCLEOTIDE SEQUENCE</scope>
    <source>
        <tissue evidence="2">Brain</tissue>
    </source>
</reference>
<feature type="compositionally biased region" description="Basic and acidic residues" evidence="1">
    <location>
        <begin position="1"/>
        <end position="11"/>
    </location>
</feature>
<evidence type="ECO:0000256" key="1">
    <source>
        <dbReference type="SAM" id="MobiDB-lite"/>
    </source>
</evidence>